<protein>
    <submittedName>
        <fullName evidence="4">Uncharacterized protein</fullName>
    </submittedName>
</protein>
<accession>A0AAN8WS72</accession>
<keyword evidence="5" id="KW-1185">Reference proteome</keyword>
<dbReference type="Proteomes" id="UP001381693">
    <property type="component" value="Unassembled WGS sequence"/>
</dbReference>
<organism evidence="4 5">
    <name type="scientific">Halocaridina rubra</name>
    <name type="common">Hawaiian red shrimp</name>
    <dbReference type="NCBI Taxonomy" id="373956"/>
    <lineage>
        <taxon>Eukaryota</taxon>
        <taxon>Metazoa</taxon>
        <taxon>Ecdysozoa</taxon>
        <taxon>Arthropoda</taxon>
        <taxon>Crustacea</taxon>
        <taxon>Multicrustacea</taxon>
        <taxon>Malacostraca</taxon>
        <taxon>Eumalacostraca</taxon>
        <taxon>Eucarida</taxon>
        <taxon>Decapoda</taxon>
        <taxon>Pleocyemata</taxon>
        <taxon>Caridea</taxon>
        <taxon>Atyoidea</taxon>
        <taxon>Atyidae</taxon>
        <taxon>Halocaridina</taxon>
    </lineage>
</organism>
<feature type="signal peptide" evidence="3">
    <location>
        <begin position="1"/>
        <end position="24"/>
    </location>
</feature>
<sequence>MMWRLKGLTAILLLFSLSVELTMGQRNQNCQVTNSNTESGKVDVHCDCMQMLTQMNLRIAQLTIDQASCKENGLEIRWRDLETRVAPETLILANSYVSFTPRISDESWNSSIKALQFVATEIVELPSNVFSGMTLLEEVRVLGSAIETIKSDAFSHLPTLKLVEFGNSTIVNIEENAFNNLPALEDLAFTFSSIRTIDTLAINLILPSITQNQRCQEIGRTIPNLEDTLQSIMGRALTSTGHIPFPEYGTRLVFLGNQITSIMTKSVNTNTFGFLIVGRNHIDNVEREAFTMELYNECELSAALFVGNTIDTLNSLALEGLRAKAGAPNKTFISVANNTFISVFEQAFRLSDNISIFAVEENRFTCDCAALGWILPGAYSQVQQELEQELVSKATCLDGSNLVSFSSSCTDHGQPTATTVPPKNTHTMAPQQGVPQGSGTAKLTVATSIVTFIICYHFL</sequence>
<dbReference type="InterPro" id="IPR050328">
    <property type="entry name" value="Dev_Immune_Receptor"/>
</dbReference>
<proteinExistence type="predicted"/>
<dbReference type="PANTHER" id="PTHR24373">
    <property type="entry name" value="SLIT RELATED LEUCINE-RICH REPEAT NEURONAL PROTEIN"/>
    <property type="match status" value="1"/>
</dbReference>
<dbReference type="AlphaFoldDB" id="A0AAN8WS72"/>
<dbReference type="SUPFAM" id="SSF52058">
    <property type="entry name" value="L domain-like"/>
    <property type="match status" value="1"/>
</dbReference>
<reference evidence="4 5" key="1">
    <citation type="submission" date="2023-11" db="EMBL/GenBank/DDBJ databases">
        <title>Halocaridina rubra genome assembly.</title>
        <authorList>
            <person name="Smith C."/>
        </authorList>
    </citation>
    <scope>NUCLEOTIDE SEQUENCE [LARGE SCALE GENOMIC DNA]</scope>
    <source>
        <strain evidence="4">EP-1</strain>
        <tissue evidence="4">Whole</tissue>
    </source>
</reference>
<evidence type="ECO:0000256" key="2">
    <source>
        <dbReference type="SAM" id="MobiDB-lite"/>
    </source>
</evidence>
<feature type="region of interest" description="Disordered" evidence="2">
    <location>
        <begin position="413"/>
        <end position="435"/>
    </location>
</feature>
<evidence type="ECO:0000256" key="1">
    <source>
        <dbReference type="ARBA" id="ARBA00022729"/>
    </source>
</evidence>
<dbReference type="EMBL" id="JAXCGZ010020809">
    <property type="protein sequence ID" value="KAK7065344.1"/>
    <property type="molecule type" value="Genomic_DNA"/>
</dbReference>
<dbReference type="InterPro" id="IPR032675">
    <property type="entry name" value="LRR_dom_sf"/>
</dbReference>
<keyword evidence="1 3" id="KW-0732">Signal</keyword>
<dbReference type="PANTHER" id="PTHR24373:SF275">
    <property type="entry name" value="TIR DOMAIN-CONTAINING PROTEIN"/>
    <property type="match status" value="1"/>
</dbReference>
<gene>
    <name evidence="4" type="ORF">SK128_015662</name>
</gene>
<feature type="chain" id="PRO_5042997090" evidence="3">
    <location>
        <begin position="25"/>
        <end position="459"/>
    </location>
</feature>
<comment type="caution">
    <text evidence="4">The sequence shown here is derived from an EMBL/GenBank/DDBJ whole genome shotgun (WGS) entry which is preliminary data.</text>
</comment>
<evidence type="ECO:0000313" key="5">
    <source>
        <dbReference type="Proteomes" id="UP001381693"/>
    </source>
</evidence>
<evidence type="ECO:0000256" key="3">
    <source>
        <dbReference type="SAM" id="SignalP"/>
    </source>
</evidence>
<evidence type="ECO:0000313" key="4">
    <source>
        <dbReference type="EMBL" id="KAK7065344.1"/>
    </source>
</evidence>
<dbReference type="InterPro" id="IPR026906">
    <property type="entry name" value="LRR_5"/>
</dbReference>
<dbReference type="Gene3D" id="3.80.10.10">
    <property type="entry name" value="Ribonuclease Inhibitor"/>
    <property type="match status" value="2"/>
</dbReference>
<name>A0AAN8WS72_HALRR</name>
<dbReference type="Pfam" id="PF13306">
    <property type="entry name" value="LRR_5"/>
    <property type="match status" value="1"/>
</dbReference>